<keyword evidence="1" id="KW-0805">Transcription regulation</keyword>
<sequence>MRNKPAYAVDAVDHALQLATLLRQEGRLRVTDAAAALGVSRSTAHRLLVTLVYRDFAVQDRDRSYLPGPLLVPASPADPAVLPGAPSVVRLRQVARPHLNQVVAETGESCNVQVLAGQQAHVVAYVEGPGWLRVGDRFTREWDAWLTSGGRILLSQLGDDELAERLPSWPAARVERLQRELEVCRRRGYAVNDQLTEDGVTALAVLVRAPQGMPLAAIALALPTPRFDRDLVPAWVGALSAASAQITRDLGGAHAAYDALGASPRG</sequence>
<protein>
    <submittedName>
        <fullName evidence="6">IclR family transcriptional regulator</fullName>
    </submittedName>
</protein>
<dbReference type="Gene3D" id="3.30.450.40">
    <property type="match status" value="1"/>
</dbReference>
<feature type="domain" description="HTH iclR-type" evidence="4">
    <location>
        <begin position="9"/>
        <end position="69"/>
    </location>
</feature>
<dbReference type="PANTHER" id="PTHR30136">
    <property type="entry name" value="HELIX-TURN-HELIX TRANSCRIPTIONAL REGULATOR, ICLR FAMILY"/>
    <property type="match status" value="1"/>
</dbReference>
<dbReference type="SUPFAM" id="SSF55781">
    <property type="entry name" value="GAF domain-like"/>
    <property type="match status" value="1"/>
</dbReference>
<keyword evidence="2" id="KW-0238">DNA-binding</keyword>
<name>A0A849HMU0_9MICO</name>
<keyword evidence="3" id="KW-0804">Transcription</keyword>
<evidence type="ECO:0000313" key="7">
    <source>
        <dbReference type="Proteomes" id="UP000588586"/>
    </source>
</evidence>
<dbReference type="InterPro" id="IPR050707">
    <property type="entry name" value="HTH_MetabolicPath_Reg"/>
</dbReference>
<dbReference type="Pfam" id="PF09339">
    <property type="entry name" value="HTH_IclR"/>
    <property type="match status" value="1"/>
</dbReference>
<evidence type="ECO:0000256" key="1">
    <source>
        <dbReference type="ARBA" id="ARBA00023015"/>
    </source>
</evidence>
<dbReference type="InterPro" id="IPR029016">
    <property type="entry name" value="GAF-like_dom_sf"/>
</dbReference>
<dbReference type="EMBL" id="JABEPQ010000001">
    <property type="protein sequence ID" value="NNM45917.1"/>
    <property type="molecule type" value="Genomic_DNA"/>
</dbReference>
<dbReference type="InterPro" id="IPR036388">
    <property type="entry name" value="WH-like_DNA-bd_sf"/>
</dbReference>
<gene>
    <name evidence="6" type="ORF">HJG52_07840</name>
</gene>
<comment type="caution">
    <text evidence="6">The sequence shown here is derived from an EMBL/GenBank/DDBJ whole genome shotgun (WGS) entry which is preliminary data.</text>
</comment>
<evidence type="ECO:0000313" key="6">
    <source>
        <dbReference type="EMBL" id="NNM45917.1"/>
    </source>
</evidence>
<proteinExistence type="predicted"/>
<evidence type="ECO:0000259" key="4">
    <source>
        <dbReference type="PROSITE" id="PS51077"/>
    </source>
</evidence>
<dbReference type="InterPro" id="IPR005471">
    <property type="entry name" value="Tscrpt_reg_IclR_N"/>
</dbReference>
<dbReference type="GO" id="GO:0045892">
    <property type="term" value="P:negative regulation of DNA-templated transcription"/>
    <property type="evidence" value="ECO:0007669"/>
    <property type="project" value="TreeGrafter"/>
</dbReference>
<dbReference type="PROSITE" id="PS51077">
    <property type="entry name" value="HTH_ICLR"/>
    <property type="match status" value="1"/>
</dbReference>
<evidence type="ECO:0000259" key="5">
    <source>
        <dbReference type="PROSITE" id="PS51078"/>
    </source>
</evidence>
<dbReference type="Gene3D" id="1.10.10.10">
    <property type="entry name" value="Winged helix-like DNA-binding domain superfamily/Winged helix DNA-binding domain"/>
    <property type="match status" value="1"/>
</dbReference>
<dbReference type="GO" id="GO:0003677">
    <property type="term" value="F:DNA binding"/>
    <property type="evidence" value="ECO:0007669"/>
    <property type="project" value="UniProtKB-KW"/>
</dbReference>
<dbReference type="SUPFAM" id="SSF46785">
    <property type="entry name" value="Winged helix' DNA-binding domain"/>
    <property type="match status" value="1"/>
</dbReference>
<dbReference type="AlphaFoldDB" id="A0A849HMU0"/>
<dbReference type="GO" id="GO:0003700">
    <property type="term" value="F:DNA-binding transcription factor activity"/>
    <property type="evidence" value="ECO:0007669"/>
    <property type="project" value="TreeGrafter"/>
</dbReference>
<dbReference type="InterPro" id="IPR014757">
    <property type="entry name" value="Tscrpt_reg_IclR_C"/>
</dbReference>
<dbReference type="PANTHER" id="PTHR30136:SF24">
    <property type="entry name" value="HTH-TYPE TRANSCRIPTIONAL REPRESSOR ALLR"/>
    <property type="match status" value="1"/>
</dbReference>
<reference evidence="6 7" key="1">
    <citation type="submission" date="2020-04" db="EMBL/GenBank/DDBJ databases">
        <title>Knoellia sp. isolate from air conditioner.</title>
        <authorList>
            <person name="Chea S."/>
            <person name="Kim D.-U."/>
        </authorList>
    </citation>
    <scope>NUCLEOTIDE SEQUENCE [LARGE SCALE GENOMIC DNA]</scope>
    <source>
        <strain evidence="6 7">DB2414S</strain>
    </source>
</reference>
<feature type="domain" description="IclR-ED" evidence="5">
    <location>
        <begin position="79"/>
        <end position="252"/>
    </location>
</feature>
<evidence type="ECO:0000256" key="2">
    <source>
        <dbReference type="ARBA" id="ARBA00023125"/>
    </source>
</evidence>
<dbReference type="InterPro" id="IPR036390">
    <property type="entry name" value="WH_DNA-bd_sf"/>
</dbReference>
<dbReference type="PROSITE" id="PS51078">
    <property type="entry name" value="ICLR_ED"/>
    <property type="match status" value="1"/>
</dbReference>
<dbReference type="SMART" id="SM00346">
    <property type="entry name" value="HTH_ICLR"/>
    <property type="match status" value="1"/>
</dbReference>
<dbReference type="RefSeq" id="WP_171242882.1">
    <property type="nucleotide sequence ID" value="NZ_JABEPQ010000001.1"/>
</dbReference>
<evidence type="ECO:0000256" key="3">
    <source>
        <dbReference type="ARBA" id="ARBA00023163"/>
    </source>
</evidence>
<keyword evidence="7" id="KW-1185">Reference proteome</keyword>
<dbReference type="Pfam" id="PF01614">
    <property type="entry name" value="IclR_C"/>
    <property type="match status" value="1"/>
</dbReference>
<dbReference type="Proteomes" id="UP000588586">
    <property type="component" value="Unassembled WGS sequence"/>
</dbReference>
<accession>A0A849HMU0</accession>
<organism evidence="6 7">
    <name type="scientific">Knoellia koreensis</name>
    <dbReference type="NCBI Taxonomy" id="2730921"/>
    <lineage>
        <taxon>Bacteria</taxon>
        <taxon>Bacillati</taxon>
        <taxon>Actinomycetota</taxon>
        <taxon>Actinomycetes</taxon>
        <taxon>Micrococcales</taxon>
        <taxon>Intrasporangiaceae</taxon>
        <taxon>Knoellia</taxon>
    </lineage>
</organism>